<dbReference type="PANTHER" id="PTHR12197:SF292">
    <property type="entry name" value="SET DOMAIN-CONTAINING PROTEIN"/>
    <property type="match status" value="1"/>
</dbReference>
<dbReference type="InterPro" id="IPR050869">
    <property type="entry name" value="H3K4_H4K5_MeTrfase"/>
</dbReference>
<dbReference type="SUPFAM" id="SSF82199">
    <property type="entry name" value="SET domain"/>
    <property type="match status" value="1"/>
</dbReference>
<protein>
    <recommendedName>
        <fullName evidence="2">SET domain-containing protein</fullName>
    </recommendedName>
</protein>
<dbReference type="VEuPathDB" id="ToxoDB:ETH_00020260"/>
<dbReference type="AlphaFoldDB" id="U6L586"/>
<accession>U6L586</accession>
<feature type="region of interest" description="Disordered" evidence="1">
    <location>
        <begin position="292"/>
        <end position="349"/>
    </location>
</feature>
<dbReference type="RefSeq" id="XP_013236082.1">
    <property type="nucleotide sequence ID" value="XM_013380628.1"/>
</dbReference>
<dbReference type="InterPro" id="IPR001214">
    <property type="entry name" value="SET_dom"/>
</dbReference>
<evidence type="ECO:0000256" key="1">
    <source>
        <dbReference type="SAM" id="MobiDB-lite"/>
    </source>
</evidence>
<keyword evidence="4" id="KW-1185">Reference proteome</keyword>
<dbReference type="InterPro" id="IPR046341">
    <property type="entry name" value="SET_dom_sf"/>
</dbReference>
<feature type="domain" description="SET" evidence="2">
    <location>
        <begin position="24"/>
        <end position="217"/>
    </location>
</feature>
<feature type="compositionally biased region" description="Basic and acidic residues" evidence="1">
    <location>
        <begin position="496"/>
        <end position="513"/>
    </location>
</feature>
<reference evidence="3" key="1">
    <citation type="submission" date="2013-10" db="EMBL/GenBank/DDBJ databases">
        <title>Genomic analysis of the causative agents of coccidiosis in chickens.</title>
        <authorList>
            <person name="Reid A.J."/>
            <person name="Blake D."/>
            <person name="Billington K."/>
            <person name="Browne H."/>
            <person name="Dunn M."/>
            <person name="Hung S."/>
            <person name="Kawahara F."/>
            <person name="Miranda-Saavedra D."/>
            <person name="Mourier T."/>
            <person name="Nagra H."/>
            <person name="Otto T.D."/>
            <person name="Rawlings N."/>
            <person name="Sanchez A."/>
            <person name="Sanders M."/>
            <person name="Subramaniam C."/>
            <person name="Tay Y."/>
            <person name="Dear P."/>
            <person name="Doerig C."/>
            <person name="Gruber A."/>
            <person name="Parkinson J."/>
            <person name="Shirley M."/>
            <person name="Wan K.L."/>
            <person name="Berriman M."/>
            <person name="Tomley F."/>
            <person name="Pain A."/>
        </authorList>
    </citation>
    <scope>NUCLEOTIDE SEQUENCE [LARGE SCALE GENOMIC DNA]</scope>
    <source>
        <strain evidence="3">Houghton</strain>
    </source>
</reference>
<evidence type="ECO:0000313" key="4">
    <source>
        <dbReference type="Proteomes" id="UP000030747"/>
    </source>
</evidence>
<sequence length="742" mass="82880">MYPSVPSPEASIALINAYCNERHEGKLVCSIDPVKGRTLRATRSFKVGELILEEPPLHAVRLDPENSACRKLTELCEKRSFTHPAIWYWCALNSVLVESDPSVDGLQTITRRQWDLLRILFIPEAVQPSPEAIALVDYMGLRGIVKDIDMEIMIQVWLHNCFEHHQSPEGYAIYFMPSFCSHSCIANALWCTDNDSNFRFFPRAEIRAGDEVTLTYLSEDDMLRNTSYRRQLLEGAKDFRCMCERCVAPVDFSRGFRCPSCRVGVIYVHADETGCEDDFGGALLELQEEARPMLEEAESTSAAETTSDSPIPDERGADTWRQSLAPQKLHSEARSGPSKLLSESHGQEGSCSITPYTIWARLLTELPEDKLCVRMESSPSELACSISESAVHQGNFMQSLSSMVSSETPALSKVISGLRFGKTSALVSPEAVSQVLQIPRSGSCCVCHFTWTDKQRQRALAVEKILEDLVVSLDEMESNESREQSPTNSLSSESGELEHAQRQSAEESEDTDARAHQILHRIKKRTLLQMLRKKWHLLEKSERVVVNSIIKLTFKTHWLAAQWYRFLESVSSPRRKLAQLDRLIWQFRNLYPGLTPALAWAIWDVAQALLSIGESSKAKVKKSASFRRLADYCIISSYNESVFILSILFGPDGTFPSSIVNNYAAAVEECKQRIAGEKGPSAPSASDSGRLDSNFVALPQNICLPKMLPWYISPCAEVAVVTSVGVTMVPGSVLIKAYGKTS</sequence>
<feature type="compositionally biased region" description="Polar residues" evidence="1">
    <location>
        <begin position="484"/>
        <end position="494"/>
    </location>
</feature>
<proteinExistence type="predicted"/>
<evidence type="ECO:0000259" key="2">
    <source>
        <dbReference type="PROSITE" id="PS50280"/>
    </source>
</evidence>
<dbReference type="PROSITE" id="PS50280">
    <property type="entry name" value="SET"/>
    <property type="match status" value="1"/>
</dbReference>
<dbReference type="OrthoDB" id="194358at2759"/>
<dbReference type="Proteomes" id="UP000030747">
    <property type="component" value="Unassembled WGS sequence"/>
</dbReference>
<feature type="region of interest" description="Disordered" evidence="1">
    <location>
        <begin position="476"/>
        <end position="513"/>
    </location>
</feature>
<evidence type="ECO:0000313" key="3">
    <source>
        <dbReference type="EMBL" id="CDJ45336.1"/>
    </source>
</evidence>
<dbReference type="GeneID" id="25253180"/>
<organism evidence="3 4">
    <name type="scientific">Eimeria tenella</name>
    <name type="common">Coccidian parasite</name>
    <dbReference type="NCBI Taxonomy" id="5802"/>
    <lineage>
        <taxon>Eukaryota</taxon>
        <taxon>Sar</taxon>
        <taxon>Alveolata</taxon>
        <taxon>Apicomplexa</taxon>
        <taxon>Conoidasida</taxon>
        <taxon>Coccidia</taxon>
        <taxon>Eucoccidiorida</taxon>
        <taxon>Eimeriorina</taxon>
        <taxon>Eimeriidae</taxon>
        <taxon>Eimeria</taxon>
    </lineage>
</organism>
<dbReference type="Gene3D" id="2.170.270.10">
    <property type="entry name" value="SET domain"/>
    <property type="match status" value="1"/>
</dbReference>
<dbReference type="Pfam" id="PF00856">
    <property type="entry name" value="SET"/>
    <property type="match status" value="1"/>
</dbReference>
<dbReference type="CDD" id="cd20071">
    <property type="entry name" value="SET_SMYD"/>
    <property type="match status" value="1"/>
</dbReference>
<gene>
    <name evidence="3" type="ORF">ETH_00020260</name>
</gene>
<name>U6L586_EIMTE</name>
<dbReference type="VEuPathDB" id="ToxoDB:ETH2_1135100"/>
<dbReference type="EMBL" id="HG678175">
    <property type="protein sequence ID" value="CDJ45336.1"/>
    <property type="molecule type" value="Genomic_DNA"/>
</dbReference>
<dbReference type="PANTHER" id="PTHR12197">
    <property type="entry name" value="HISTONE-LYSINE N-METHYLTRANSFERASE SMYD"/>
    <property type="match status" value="1"/>
</dbReference>
<reference evidence="3" key="2">
    <citation type="submission" date="2013-10" db="EMBL/GenBank/DDBJ databases">
        <authorList>
            <person name="Aslett M."/>
        </authorList>
    </citation>
    <scope>NUCLEOTIDE SEQUENCE [LARGE SCALE GENOMIC DNA]</scope>
    <source>
        <strain evidence="3">Houghton</strain>
    </source>
</reference>